<evidence type="ECO:0000313" key="2">
    <source>
        <dbReference type="Proteomes" id="UP001231941"/>
    </source>
</evidence>
<comment type="caution">
    <text evidence="1">The sequence shown here is derived from an EMBL/GenBank/DDBJ whole genome shotgun (WGS) entry which is preliminary data.</text>
</comment>
<reference evidence="1 2" key="1">
    <citation type="submission" date="2023-08" db="EMBL/GenBank/DDBJ databases">
        <authorList>
            <person name="Park J.-S."/>
        </authorList>
    </citation>
    <scope>NUCLEOTIDE SEQUENCE [LARGE SCALE GENOMIC DNA]</scope>
    <source>
        <strain evidence="1 2">2205SS18-9</strain>
    </source>
</reference>
<dbReference type="EMBL" id="JAVAMP010000002">
    <property type="protein sequence ID" value="MDP5273821.1"/>
    <property type="molecule type" value="Genomic_DNA"/>
</dbReference>
<protein>
    <submittedName>
        <fullName evidence="1">DUF2487 family protein</fullName>
    </submittedName>
</protein>
<name>A0ABT9IWS3_9BACL</name>
<dbReference type="Proteomes" id="UP001231941">
    <property type="component" value="Unassembled WGS sequence"/>
</dbReference>
<evidence type="ECO:0000313" key="1">
    <source>
        <dbReference type="EMBL" id="MDP5273821.1"/>
    </source>
</evidence>
<sequence>MKFSEIEINLWDEHREYLDTCLLPFTGLTGEENPMETTKALEELRDMLDLVEIPFNGRVVTYPTVHFHQEEEQLASYLNNIRLNLKKQGFTYLILITHQTEMDKLKFQEFDLFLMPDEKEQDLVSLKDEISNKVQALWNNKSGKGESV</sequence>
<dbReference type="Pfam" id="PF10673">
    <property type="entry name" value="DUF2487"/>
    <property type="match status" value="1"/>
</dbReference>
<dbReference type="InterPro" id="IPR019615">
    <property type="entry name" value="DUF2487"/>
</dbReference>
<organism evidence="1 2">
    <name type="scientific">Chengkuizengella axinellae</name>
    <dbReference type="NCBI Taxonomy" id="3064388"/>
    <lineage>
        <taxon>Bacteria</taxon>
        <taxon>Bacillati</taxon>
        <taxon>Bacillota</taxon>
        <taxon>Bacilli</taxon>
        <taxon>Bacillales</taxon>
        <taxon>Paenibacillaceae</taxon>
        <taxon>Chengkuizengella</taxon>
    </lineage>
</organism>
<accession>A0ABT9IWS3</accession>
<proteinExistence type="predicted"/>
<keyword evidence="2" id="KW-1185">Reference proteome</keyword>
<gene>
    <name evidence="1" type="ORF">Q5Y73_06875</name>
</gene>
<dbReference type="RefSeq" id="WP_305991121.1">
    <property type="nucleotide sequence ID" value="NZ_JAVAMP010000002.1"/>
</dbReference>